<protein>
    <recommendedName>
        <fullName evidence="4">Lipoprotein</fullName>
    </recommendedName>
</protein>
<reference evidence="3" key="1">
    <citation type="submission" date="2016-10" db="EMBL/GenBank/DDBJ databases">
        <authorList>
            <person name="Varghese N."/>
            <person name="Submissions S."/>
        </authorList>
    </citation>
    <scope>NUCLEOTIDE SEQUENCE [LARGE SCALE GENOMIC DNA]</scope>
    <source>
        <strain evidence="3">DSM 22376</strain>
    </source>
</reference>
<evidence type="ECO:0000313" key="2">
    <source>
        <dbReference type="EMBL" id="SEA44180.1"/>
    </source>
</evidence>
<keyword evidence="1" id="KW-0732">Signal</keyword>
<organism evidence="2 3">
    <name type="scientific">Flavobacterium gillisiae</name>
    <dbReference type="NCBI Taxonomy" id="150146"/>
    <lineage>
        <taxon>Bacteria</taxon>
        <taxon>Pseudomonadati</taxon>
        <taxon>Bacteroidota</taxon>
        <taxon>Flavobacteriia</taxon>
        <taxon>Flavobacteriales</taxon>
        <taxon>Flavobacteriaceae</taxon>
        <taxon>Flavobacterium</taxon>
    </lineage>
</organism>
<dbReference type="AlphaFoldDB" id="A0A1H4B7S6"/>
<accession>A0A1H4B7S6</accession>
<sequence>MKTKTIFIALAFMAILSCANEEILLPEKTETFGAEKISTARNSSAMKAMKALPRPTTWVDCILFAGLVTPATFKPEAGNFDELYMMPGYGFKNGSPLISESKPGDQDYNGGRWHLNLIKEVVDPAKYNGACSVEDLDLDDFFSTENYFECPLLPRKANN</sequence>
<dbReference type="OrthoDB" id="1494990at2"/>
<name>A0A1H4B7S6_9FLAO</name>
<dbReference type="PROSITE" id="PS51257">
    <property type="entry name" value="PROKAR_LIPOPROTEIN"/>
    <property type="match status" value="1"/>
</dbReference>
<feature type="chain" id="PRO_5011668013" description="Lipoprotein" evidence="1">
    <location>
        <begin position="20"/>
        <end position="159"/>
    </location>
</feature>
<dbReference type="Proteomes" id="UP000198951">
    <property type="component" value="Unassembled WGS sequence"/>
</dbReference>
<keyword evidence="3" id="KW-1185">Reference proteome</keyword>
<dbReference type="EMBL" id="FNRD01000004">
    <property type="protein sequence ID" value="SEA44180.1"/>
    <property type="molecule type" value="Genomic_DNA"/>
</dbReference>
<evidence type="ECO:0008006" key="4">
    <source>
        <dbReference type="Google" id="ProtNLM"/>
    </source>
</evidence>
<dbReference type="STRING" id="150146.SAMN05443667_104225"/>
<dbReference type="RefSeq" id="WP_091087426.1">
    <property type="nucleotide sequence ID" value="NZ_FNRD01000004.1"/>
</dbReference>
<evidence type="ECO:0000256" key="1">
    <source>
        <dbReference type="SAM" id="SignalP"/>
    </source>
</evidence>
<feature type="signal peptide" evidence="1">
    <location>
        <begin position="1"/>
        <end position="19"/>
    </location>
</feature>
<gene>
    <name evidence="2" type="ORF">SAMN05443667_104225</name>
</gene>
<evidence type="ECO:0000313" key="3">
    <source>
        <dbReference type="Proteomes" id="UP000198951"/>
    </source>
</evidence>
<proteinExistence type="predicted"/>